<dbReference type="PATRIC" id="fig|1359157.3.peg.9"/>
<keyword evidence="5 6" id="KW-0472">Membrane</keyword>
<dbReference type="GO" id="GO:0017004">
    <property type="term" value="P:cytochrome complex assembly"/>
    <property type="evidence" value="ECO:0007669"/>
    <property type="project" value="InterPro"/>
</dbReference>
<dbReference type="Pfam" id="PF03379">
    <property type="entry name" value="CcmB"/>
    <property type="match status" value="1"/>
</dbReference>
<organism evidence="7 8">
    <name type="scientific">Anaplasma phagocytophilum str. CRT53-1</name>
    <dbReference type="NCBI Taxonomy" id="1359157"/>
    <lineage>
        <taxon>Bacteria</taxon>
        <taxon>Pseudomonadati</taxon>
        <taxon>Pseudomonadota</taxon>
        <taxon>Alphaproteobacteria</taxon>
        <taxon>Rickettsiales</taxon>
        <taxon>Anaplasmataceae</taxon>
        <taxon>Anaplasma</taxon>
        <taxon>phagocytophilum group</taxon>
    </lineage>
</organism>
<dbReference type="PRINTS" id="PR01414">
    <property type="entry name" value="CCMBBIOGNSIS"/>
</dbReference>
<feature type="transmembrane region" description="Helical" evidence="6">
    <location>
        <begin position="94"/>
        <end position="118"/>
    </location>
</feature>
<keyword evidence="3 6" id="KW-0812">Transmembrane</keyword>
<feature type="transmembrane region" description="Helical" evidence="6">
    <location>
        <begin position="190"/>
        <end position="216"/>
    </location>
</feature>
<evidence type="ECO:0000313" key="8">
    <source>
        <dbReference type="Proteomes" id="UP000033722"/>
    </source>
</evidence>
<feature type="transmembrane region" description="Helical" evidence="6">
    <location>
        <begin position="130"/>
        <end position="155"/>
    </location>
</feature>
<evidence type="ECO:0000256" key="6">
    <source>
        <dbReference type="SAM" id="Phobius"/>
    </source>
</evidence>
<evidence type="ECO:0000256" key="4">
    <source>
        <dbReference type="ARBA" id="ARBA00022989"/>
    </source>
</evidence>
<protein>
    <submittedName>
        <fullName evidence="7">CcmB family protein</fullName>
    </submittedName>
</protein>
<gene>
    <name evidence="7" type="ORF">APHCRT_0008</name>
</gene>
<dbReference type="GO" id="GO:0016020">
    <property type="term" value="C:membrane"/>
    <property type="evidence" value="ECO:0007669"/>
    <property type="project" value="UniProtKB-SubCell"/>
</dbReference>
<dbReference type="EMBL" id="LAOD01000001">
    <property type="protein sequence ID" value="KJV88633.1"/>
    <property type="molecule type" value="Genomic_DNA"/>
</dbReference>
<sequence>MCFARVSYLKAFVHELRVIARRGGSSAHVAVLFAIVVGTALFVLPPECIASVMPSLFWVCGVSVMQISIRALFEEDYYSGVLEQLLIQNLLPEIILFFKILANWFCVAIPISIVAMVIDFVVLGDGFTHVLVFGAILSATLLIVNFIAAVGHALVLGGEGGLVIAQVLIFPIVVPVVVYFNLLLQALKGVVFYTYTMTLLGVGMMCLIPISIFFVLSAIKLAVEQN</sequence>
<keyword evidence="4 6" id="KW-1133">Transmembrane helix</keyword>
<dbReference type="InterPro" id="IPR003544">
    <property type="entry name" value="Cyt_c_biogenesis_CcmB"/>
</dbReference>
<feature type="transmembrane region" description="Helical" evidence="6">
    <location>
        <begin position="162"/>
        <end position="184"/>
    </location>
</feature>
<dbReference type="AlphaFoldDB" id="A0A0F3Q7Z3"/>
<comment type="subcellular location">
    <subcellularLocation>
        <location evidence="1">Membrane</location>
        <topology evidence="1">Multi-pass membrane protein</topology>
    </subcellularLocation>
</comment>
<comment type="caution">
    <text evidence="7">The sequence shown here is derived from an EMBL/GenBank/DDBJ whole genome shotgun (WGS) entry which is preliminary data.</text>
</comment>
<name>A0A0F3Q7Z3_ANAPH</name>
<comment type="similarity">
    <text evidence="2">Belongs to the CcmB/CycW/HelB family.</text>
</comment>
<evidence type="ECO:0000256" key="1">
    <source>
        <dbReference type="ARBA" id="ARBA00004141"/>
    </source>
</evidence>
<proteinExistence type="inferred from homology"/>
<evidence type="ECO:0000256" key="5">
    <source>
        <dbReference type="ARBA" id="ARBA00023136"/>
    </source>
</evidence>
<evidence type="ECO:0000256" key="3">
    <source>
        <dbReference type="ARBA" id="ARBA00022692"/>
    </source>
</evidence>
<feature type="transmembrane region" description="Helical" evidence="6">
    <location>
        <begin position="27"/>
        <end position="44"/>
    </location>
</feature>
<evidence type="ECO:0000313" key="7">
    <source>
        <dbReference type="EMBL" id="KJV88633.1"/>
    </source>
</evidence>
<dbReference type="GO" id="GO:0015232">
    <property type="term" value="F:heme transmembrane transporter activity"/>
    <property type="evidence" value="ECO:0007669"/>
    <property type="project" value="InterPro"/>
</dbReference>
<reference evidence="7 8" key="1">
    <citation type="submission" date="2015-01" db="EMBL/GenBank/DDBJ databases">
        <title>Genome Sequencing of Rickettsiales.</title>
        <authorList>
            <person name="Daugherty S.C."/>
            <person name="Su Q."/>
            <person name="Abolude K."/>
            <person name="Beier-Sexton M."/>
            <person name="Carlyon J.A."/>
            <person name="Carter R."/>
            <person name="Day N.P."/>
            <person name="Dumler S.J."/>
            <person name="Dyachenko V."/>
            <person name="Godinez A."/>
            <person name="Kurtti T.J."/>
            <person name="Lichay M."/>
            <person name="Mullins K.E."/>
            <person name="Ott S."/>
            <person name="Pappas-Brown V."/>
            <person name="Paris D.H."/>
            <person name="Patel P."/>
            <person name="Richards A.L."/>
            <person name="Sadzewicz L."/>
            <person name="Sears K."/>
            <person name="Seidman D."/>
            <person name="Sengamalay N."/>
            <person name="Stenos J."/>
            <person name="Tallon L.J."/>
            <person name="Vincent G."/>
            <person name="Fraser C.M."/>
            <person name="Munderloh U."/>
            <person name="Dunning-Hotopp J.C."/>
        </authorList>
    </citation>
    <scope>NUCLEOTIDE SEQUENCE [LARGE SCALE GENOMIC DNA]</scope>
    <source>
        <strain evidence="7 8">CRT53-1</strain>
    </source>
</reference>
<evidence type="ECO:0000256" key="2">
    <source>
        <dbReference type="ARBA" id="ARBA00010544"/>
    </source>
</evidence>
<dbReference type="Proteomes" id="UP000033722">
    <property type="component" value="Unassembled WGS sequence"/>
</dbReference>
<accession>A0A0F3Q7Z3</accession>